<feature type="domain" description="ParB-like N-terminal" evidence="1">
    <location>
        <begin position="18"/>
        <end position="85"/>
    </location>
</feature>
<reference evidence="2 3" key="1">
    <citation type="journal article" date="2018" name="Sci. Rep.">
        <title>Characterization of LE3 and LE4, the only lytic phages known to infect the spirochete Leptospira.</title>
        <authorList>
            <person name="Schiettekatte O."/>
            <person name="Vincent A.T."/>
            <person name="Malosse C."/>
            <person name="Lechat P."/>
            <person name="Chamot-Rooke J."/>
            <person name="Veyrier F.J."/>
            <person name="Picardeau M."/>
            <person name="Bourhy P."/>
        </authorList>
    </citation>
    <scope>NUCLEOTIDE SEQUENCE [LARGE SCALE GENOMIC DNA]</scope>
</reference>
<keyword evidence="3" id="KW-1185">Reference proteome</keyword>
<evidence type="ECO:0000313" key="2">
    <source>
        <dbReference type="EMBL" id="ATN94978.1"/>
    </source>
</evidence>
<dbReference type="Proteomes" id="UP000259602">
    <property type="component" value="Segment"/>
</dbReference>
<dbReference type="EMBL" id="MF974396">
    <property type="protein sequence ID" value="ATN94978.1"/>
    <property type="molecule type" value="Genomic_DNA"/>
</dbReference>
<accession>A0A343LE68</accession>
<evidence type="ECO:0000313" key="3">
    <source>
        <dbReference type="Proteomes" id="UP000259602"/>
    </source>
</evidence>
<dbReference type="InterPro" id="IPR003115">
    <property type="entry name" value="ParB_N"/>
</dbReference>
<sequence>MNTQTIKLSLLLSNSGQIEGLPKNPRLIRDERFSALVKSIQDDPEMLDLRELIVYPFQGKFIIIAGNMRFKAMKELGYAEAPCKVLPENTPIEKLRAYTIKDNNSFGENDLLELATSWDQIELSGFGMELEINSKEKKEKVSKSVYKDYFILKINFQSENELKKAYEELKDKFECEIIM</sequence>
<dbReference type="Gene3D" id="3.90.1530.10">
    <property type="entry name" value="Conserved hypothetical protein from pyrococcus furiosus pfu- 392566-001, ParB domain"/>
    <property type="match status" value="1"/>
</dbReference>
<dbReference type="RefSeq" id="YP_009835408.1">
    <property type="nucleotide sequence ID" value="NC_048678.1"/>
</dbReference>
<dbReference type="KEGG" id="vg:55605480"/>
<dbReference type="GeneID" id="55605480"/>
<dbReference type="SUPFAM" id="SSF110849">
    <property type="entry name" value="ParB/Sulfiredoxin"/>
    <property type="match status" value="1"/>
</dbReference>
<dbReference type="Pfam" id="PF02195">
    <property type="entry name" value="ParB_N"/>
    <property type="match status" value="1"/>
</dbReference>
<organism evidence="2 3">
    <name type="scientific">Leptospira phage LE3</name>
    <dbReference type="NCBI Taxonomy" id="2041382"/>
    <lineage>
        <taxon>Viruses</taxon>
        <taxon>Duplodnaviria</taxon>
        <taxon>Heunggongvirae</taxon>
        <taxon>Uroviricota</taxon>
        <taxon>Caudoviricetes</taxon>
        <taxon>Nylescharonvirus</taxon>
        <taxon>Nylescharonvirus LE3</taxon>
    </lineage>
</organism>
<proteinExistence type="predicted"/>
<name>A0A343LE68_9CAUD</name>
<protein>
    <recommendedName>
        <fullName evidence="1">ParB-like N-terminal domain-containing protein</fullName>
    </recommendedName>
</protein>
<evidence type="ECO:0000259" key="1">
    <source>
        <dbReference type="Pfam" id="PF02195"/>
    </source>
</evidence>
<dbReference type="InterPro" id="IPR036086">
    <property type="entry name" value="ParB/Sulfiredoxin_sf"/>
</dbReference>